<keyword evidence="1" id="KW-0805">Transcription regulation</keyword>
<accession>A0A3B0ZTM9</accession>
<feature type="domain" description="HTH araC/xylS-type" evidence="4">
    <location>
        <begin position="29"/>
        <end position="126"/>
    </location>
</feature>
<sequence>FMHTWIRPSGGEQRAGLVERYGTTHLPVILTIEAMIDHIADTLSLDQLAGFAQVSPRQLNRLFKAKLSETTMNFYRNLRLEKARNLLLQTTLSSTEIALATGFANSAHFSSAFRATFNQPPSSCRS</sequence>
<evidence type="ECO:0000313" key="5">
    <source>
        <dbReference type="EMBL" id="VAW83996.1"/>
    </source>
</evidence>
<protein>
    <submittedName>
        <fullName evidence="5">HTH-type transcriptional regulator glxA</fullName>
    </submittedName>
</protein>
<dbReference type="SUPFAM" id="SSF46689">
    <property type="entry name" value="Homeodomain-like"/>
    <property type="match status" value="2"/>
</dbReference>
<dbReference type="PROSITE" id="PS01124">
    <property type="entry name" value="HTH_ARAC_FAMILY_2"/>
    <property type="match status" value="1"/>
</dbReference>
<evidence type="ECO:0000256" key="2">
    <source>
        <dbReference type="ARBA" id="ARBA00023125"/>
    </source>
</evidence>
<evidence type="ECO:0000256" key="3">
    <source>
        <dbReference type="ARBA" id="ARBA00023163"/>
    </source>
</evidence>
<dbReference type="Gene3D" id="1.10.10.60">
    <property type="entry name" value="Homeodomain-like"/>
    <property type="match status" value="1"/>
</dbReference>
<organism evidence="5">
    <name type="scientific">hydrothermal vent metagenome</name>
    <dbReference type="NCBI Taxonomy" id="652676"/>
    <lineage>
        <taxon>unclassified sequences</taxon>
        <taxon>metagenomes</taxon>
        <taxon>ecological metagenomes</taxon>
    </lineage>
</organism>
<evidence type="ECO:0000259" key="4">
    <source>
        <dbReference type="PROSITE" id="PS01124"/>
    </source>
</evidence>
<evidence type="ECO:0000256" key="1">
    <source>
        <dbReference type="ARBA" id="ARBA00023015"/>
    </source>
</evidence>
<name>A0A3B0ZTM9_9ZZZZ</name>
<dbReference type="InterPro" id="IPR050204">
    <property type="entry name" value="AraC_XylS_family_regulators"/>
</dbReference>
<feature type="non-terminal residue" evidence="5">
    <location>
        <position position="1"/>
    </location>
</feature>
<dbReference type="PANTHER" id="PTHR46796">
    <property type="entry name" value="HTH-TYPE TRANSCRIPTIONAL ACTIVATOR RHAS-RELATED"/>
    <property type="match status" value="1"/>
</dbReference>
<dbReference type="AlphaFoldDB" id="A0A3B0ZTM9"/>
<dbReference type="EMBL" id="UOFP01000020">
    <property type="protein sequence ID" value="VAW83996.1"/>
    <property type="molecule type" value="Genomic_DNA"/>
</dbReference>
<dbReference type="GO" id="GO:0043565">
    <property type="term" value="F:sequence-specific DNA binding"/>
    <property type="evidence" value="ECO:0007669"/>
    <property type="project" value="InterPro"/>
</dbReference>
<dbReference type="InterPro" id="IPR018060">
    <property type="entry name" value="HTH_AraC"/>
</dbReference>
<dbReference type="SMART" id="SM00342">
    <property type="entry name" value="HTH_ARAC"/>
    <property type="match status" value="1"/>
</dbReference>
<keyword evidence="3" id="KW-0804">Transcription</keyword>
<keyword evidence="2" id="KW-0238">DNA-binding</keyword>
<dbReference type="Pfam" id="PF12833">
    <property type="entry name" value="HTH_18"/>
    <property type="match status" value="1"/>
</dbReference>
<proteinExistence type="predicted"/>
<dbReference type="InterPro" id="IPR009057">
    <property type="entry name" value="Homeodomain-like_sf"/>
</dbReference>
<reference evidence="5" key="1">
    <citation type="submission" date="2018-06" db="EMBL/GenBank/DDBJ databases">
        <authorList>
            <person name="Zhirakovskaya E."/>
        </authorList>
    </citation>
    <scope>NUCLEOTIDE SEQUENCE</scope>
</reference>
<dbReference type="GO" id="GO:0003700">
    <property type="term" value="F:DNA-binding transcription factor activity"/>
    <property type="evidence" value="ECO:0007669"/>
    <property type="project" value="InterPro"/>
</dbReference>
<gene>
    <name evidence="5" type="ORF">MNBD_GAMMA18-1515</name>
</gene>